<sequence>MSSTEADDARPASPASSLPPSPAADNVDNGNEETRTSTEPDTSEAAAEARSPDAQVGGQVEASTSAHASGSLSPSVSTPAAGVAAAGDWQAIWSPAHNAYYFYNAVTQETTWTNPLTVDPSAASSSVSSPSATPAAASSTSSIYDLQAAAAAQGIDPALAHLDPSLAAGPSQPAGFTYAAKFNARTGAFTGPGGRDPSHLSEYERMKRMSEFYFDVNAWQKEVEERKEQEAEEGKKRKRPTKKDLERFKEQKRLKKIAKTAWLRT</sequence>
<proteinExistence type="predicted"/>
<feature type="region of interest" description="Disordered" evidence="1">
    <location>
        <begin position="223"/>
        <end position="251"/>
    </location>
</feature>
<dbReference type="SMART" id="SM00456">
    <property type="entry name" value="WW"/>
    <property type="match status" value="1"/>
</dbReference>
<evidence type="ECO:0000259" key="2">
    <source>
        <dbReference type="PROSITE" id="PS50020"/>
    </source>
</evidence>
<dbReference type="PROSITE" id="PS50020">
    <property type="entry name" value="WW_DOMAIN_2"/>
    <property type="match status" value="1"/>
</dbReference>
<organism evidence="3 4">
    <name type="scientific">Obba rivulosa</name>
    <dbReference type="NCBI Taxonomy" id="1052685"/>
    <lineage>
        <taxon>Eukaryota</taxon>
        <taxon>Fungi</taxon>
        <taxon>Dikarya</taxon>
        <taxon>Basidiomycota</taxon>
        <taxon>Agaricomycotina</taxon>
        <taxon>Agaricomycetes</taxon>
        <taxon>Polyporales</taxon>
        <taxon>Gelatoporiaceae</taxon>
        <taxon>Obba</taxon>
    </lineage>
</organism>
<dbReference type="SUPFAM" id="SSF51045">
    <property type="entry name" value="WW domain"/>
    <property type="match status" value="1"/>
</dbReference>
<dbReference type="PROSITE" id="PS01159">
    <property type="entry name" value="WW_DOMAIN_1"/>
    <property type="match status" value="1"/>
</dbReference>
<dbReference type="Gene3D" id="2.20.70.10">
    <property type="match status" value="1"/>
</dbReference>
<gene>
    <name evidence="3" type="ORF">OBBRIDRAFT_742025</name>
</gene>
<accession>A0A8E2AGR4</accession>
<dbReference type="InterPro" id="IPR001202">
    <property type="entry name" value="WW_dom"/>
</dbReference>
<feature type="compositionally biased region" description="Polar residues" evidence="1">
    <location>
        <begin position="61"/>
        <end position="73"/>
    </location>
</feature>
<evidence type="ECO:0000313" key="4">
    <source>
        <dbReference type="Proteomes" id="UP000250043"/>
    </source>
</evidence>
<protein>
    <recommendedName>
        <fullName evidence="2">WW domain-containing protein</fullName>
    </recommendedName>
</protein>
<evidence type="ECO:0000313" key="3">
    <source>
        <dbReference type="EMBL" id="OCH84183.1"/>
    </source>
</evidence>
<evidence type="ECO:0000256" key="1">
    <source>
        <dbReference type="SAM" id="MobiDB-lite"/>
    </source>
</evidence>
<feature type="compositionally biased region" description="Basic and acidic residues" evidence="1">
    <location>
        <begin position="242"/>
        <end position="251"/>
    </location>
</feature>
<dbReference type="AlphaFoldDB" id="A0A8E2AGR4"/>
<dbReference type="InterPro" id="IPR036020">
    <property type="entry name" value="WW_dom_sf"/>
</dbReference>
<keyword evidence="4" id="KW-1185">Reference proteome</keyword>
<dbReference type="EMBL" id="KV722710">
    <property type="protein sequence ID" value="OCH84183.1"/>
    <property type="molecule type" value="Genomic_DNA"/>
</dbReference>
<feature type="domain" description="WW" evidence="2">
    <location>
        <begin position="89"/>
        <end position="117"/>
    </location>
</feature>
<dbReference type="Proteomes" id="UP000250043">
    <property type="component" value="Unassembled WGS sequence"/>
</dbReference>
<name>A0A8E2AGR4_9APHY</name>
<feature type="region of interest" description="Disordered" evidence="1">
    <location>
        <begin position="1"/>
        <end position="79"/>
    </location>
</feature>
<reference evidence="3 4" key="1">
    <citation type="submission" date="2016-07" db="EMBL/GenBank/DDBJ databases">
        <title>Draft genome of the white-rot fungus Obba rivulosa 3A-2.</title>
        <authorList>
            <consortium name="DOE Joint Genome Institute"/>
            <person name="Miettinen O."/>
            <person name="Riley R."/>
            <person name="Acob R."/>
            <person name="Barry K."/>
            <person name="Cullen D."/>
            <person name="De Vries R."/>
            <person name="Hainaut M."/>
            <person name="Hatakka A."/>
            <person name="Henrissat B."/>
            <person name="Hilden K."/>
            <person name="Kuo R."/>
            <person name="Labutti K."/>
            <person name="Lipzen A."/>
            <person name="Makela M.R."/>
            <person name="Sandor L."/>
            <person name="Spatafora J.W."/>
            <person name="Grigoriev I.V."/>
            <person name="Hibbett D.S."/>
        </authorList>
    </citation>
    <scope>NUCLEOTIDE SEQUENCE [LARGE SCALE GENOMIC DNA]</scope>
    <source>
        <strain evidence="3 4">3A-2</strain>
    </source>
</reference>
<dbReference type="CDD" id="cd00201">
    <property type="entry name" value="WW"/>
    <property type="match status" value="1"/>
</dbReference>
<dbReference type="OrthoDB" id="2444812at2759"/>
<feature type="compositionally biased region" description="Basic and acidic residues" evidence="1">
    <location>
        <begin position="223"/>
        <end position="235"/>
    </location>
</feature>
<dbReference type="Pfam" id="PF00397">
    <property type="entry name" value="WW"/>
    <property type="match status" value="1"/>
</dbReference>